<feature type="compositionally biased region" description="Polar residues" evidence="2">
    <location>
        <begin position="371"/>
        <end position="405"/>
    </location>
</feature>
<dbReference type="Proteomes" id="UP000660729">
    <property type="component" value="Unassembled WGS sequence"/>
</dbReference>
<feature type="region of interest" description="Disordered" evidence="2">
    <location>
        <begin position="570"/>
        <end position="637"/>
    </location>
</feature>
<feature type="compositionally biased region" description="Polar residues" evidence="2">
    <location>
        <begin position="537"/>
        <end position="546"/>
    </location>
</feature>
<dbReference type="EMBL" id="JABCIY010000036">
    <property type="protein sequence ID" value="KAF7195803.1"/>
    <property type="molecule type" value="Genomic_DNA"/>
</dbReference>
<keyword evidence="5" id="KW-1185">Reference proteome</keyword>
<comment type="caution">
    <text evidence="4">The sequence shown here is derived from an EMBL/GenBank/DDBJ whole genome shotgun (WGS) entry which is preliminary data.</text>
</comment>
<protein>
    <recommendedName>
        <fullName evidence="3">C2H2-type domain-containing protein</fullName>
    </recommendedName>
</protein>
<feature type="compositionally biased region" description="Basic and acidic residues" evidence="2">
    <location>
        <begin position="432"/>
        <end position="448"/>
    </location>
</feature>
<evidence type="ECO:0000259" key="3">
    <source>
        <dbReference type="PROSITE" id="PS50157"/>
    </source>
</evidence>
<feature type="region of interest" description="Disordered" evidence="2">
    <location>
        <begin position="653"/>
        <end position="672"/>
    </location>
</feature>
<proteinExistence type="predicted"/>
<dbReference type="OrthoDB" id="3634555at2759"/>
<name>A0A8H6RRX2_9PEZI</name>
<keyword evidence="1" id="KW-0862">Zinc</keyword>
<dbReference type="PROSITE" id="PS50157">
    <property type="entry name" value="ZINC_FINGER_C2H2_2"/>
    <property type="match status" value="1"/>
</dbReference>
<dbReference type="InterPro" id="IPR013087">
    <property type="entry name" value="Znf_C2H2_type"/>
</dbReference>
<organism evidence="4 5">
    <name type="scientific">Pseudocercospora fuligena</name>
    <dbReference type="NCBI Taxonomy" id="685502"/>
    <lineage>
        <taxon>Eukaryota</taxon>
        <taxon>Fungi</taxon>
        <taxon>Dikarya</taxon>
        <taxon>Ascomycota</taxon>
        <taxon>Pezizomycotina</taxon>
        <taxon>Dothideomycetes</taxon>
        <taxon>Dothideomycetidae</taxon>
        <taxon>Mycosphaerellales</taxon>
        <taxon>Mycosphaerellaceae</taxon>
        <taxon>Pseudocercospora</taxon>
    </lineage>
</organism>
<dbReference type="AlphaFoldDB" id="A0A8H6RRX2"/>
<evidence type="ECO:0000256" key="2">
    <source>
        <dbReference type="SAM" id="MobiDB-lite"/>
    </source>
</evidence>
<reference evidence="4" key="1">
    <citation type="submission" date="2020-04" db="EMBL/GenBank/DDBJ databases">
        <title>Draft genome resource of the tomato pathogen Pseudocercospora fuligena.</title>
        <authorList>
            <person name="Zaccaron A."/>
        </authorList>
    </citation>
    <scope>NUCLEOTIDE SEQUENCE</scope>
    <source>
        <strain evidence="4">PF001</strain>
    </source>
</reference>
<feature type="domain" description="C2H2-type" evidence="3">
    <location>
        <begin position="156"/>
        <end position="186"/>
    </location>
</feature>
<feature type="compositionally biased region" description="Polar residues" evidence="2">
    <location>
        <begin position="420"/>
        <end position="429"/>
    </location>
</feature>
<evidence type="ECO:0000313" key="5">
    <source>
        <dbReference type="Proteomes" id="UP000660729"/>
    </source>
</evidence>
<feature type="region of interest" description="Disordered" evidence="2">
    <location>
        <begin position="371"/>
        <end position="452"/>
    </location>
</feature>
<keyword evidence="1" id="KW-0863">Zinc-finger</keyword>
<dbReference type="GO" id="GO:0008270">
    <property type="term" value="F:zinc ion binding"/>
    <property type="evidence" value="ECO:0007669"/>
    <property type="project" value="UniProtKB-KW"/>
</dbReference>
<evidence type="ECO:0000313" key="4">
    <source>
        <dbReference type="EMBL" id="KAF7195803.1"/>
    </source>
</evidence>
<sequence length="810" mass="89916">MNSWEAFSDAEGNPRDSISTFDSDFSLAASSSFSTGRPSSFASSHTAYSSLSSPSLRSCYSPNFADSRYAGSPNADPSSVYGRGLAGFSSGASQTRTNDRRALLRTVLAHGTPIDDLYTAASRTETVVRTPSPSTLPIPAKDVKSSLAEKKLRNRFACTTCDKTFSKRSGRKSHWKESCQYTSDKSDAQDSKPSLLCPSCNHIARNKHQIGQHQRTHGHIRGTWDPIRLCDKPRFTCSDDCVIYRTAEEFFAHFKSNACKLNQHEKHGKWFHHSRLLTLLQEGRDDLGGQHYGTYARLLIHCSRHDMTENDWISIIASHSEQVAQQFAEKLKWGLALPPLSPAMMRLGFANLEQMVALIVPPPQHSLTVSRLSGTARSASTTDSVGQHVSSQLYRQQPQASQNPPNYYPHTSFEAGPTPDDTTLQSKGPSFNRERNTDSDASPKDWKSRWNPGSMSQAAIMAPPTRSAVSDSPRSFKIASSSELTCFENDCHDDLDSKPWLDLTDTFATQDMLLERRTQSGFPGRTSSRRSTRASTLPQRDQNLSAQPEGPVVASIMDTFTRSATNTVWPAYNESSPSAVAPKAKRPISKTSEVHPESVVRSQRQHRLPFRISSGESKPHRASQNHSSGLSSHRESSESTGLFFDYLKYDQDDIPEPRQTSMHEQSPPRVSAKPVSIIQGVLVPTPSEHFVDSPRRSSVPERPKTTLKEKIKACAKKSFTSQITELEDGDFLSRPPSGVPKAIVPGQCIYCGIVNDTDCLSGHISEVRVRRKHQGTVFEEADLRDLHDLFDFDELRSFGDSDYDHLSKSL</sequence>
<keyword evidence="1" id="KW-0479">Metal-binding</keyword>
<feature type="region of interest" description="Disordered" evidence="2">
    <location>
        <begin position="516"/>
        <end position="549"/>
    </location>
</feature>
<gene>
    <name evidence="4" type="ORF">HII31_02820</name>
</gene>
<accession>A0A8H6RRX2</accession>
<evidence type="ECO:0000256" key="1">
    <source>
        <dbReference type="PROSITE-ProRule" id="PRU00042"/>
    </source>
</evidence>